<keyword evidence="6" id="KW-0479">Metal-binding</keyword>
<sequence>MVRVISRSPAETHALGRWLGERLRPGDFVALVGDLGTGKTALSAGILAGLGVSRSGGSPTFTLLWEYEGRVPVFHWDVYRLEDPAELEELGSDEYFFGGHGVNLVEWADRIRPLWPDEVLEIRLSYGSGEQERVLDLTGTVRYRPLLEELAHAGFGL</sequence>
<evidence type="ECO:0000256" key="9">
    <source>
        <dbReference type="ARBA" id="ARBA00022842"/>
    </source>
</evidence>
<dbReference type="GO" id="GO:0005524">
    <property type="term" value="F:ATP binding"/>
    <property type="evidence" value="ECO:0007669"/>
    <property type="project" value="UniProtKB-KW"/>
</dbReference>
<dbReference type="InterPro" id="IPR027417">
    <property type="entry name" value="P-loop_NTPase"/>
</dbReference>
<keyword evidence="7" id="KW-0547">Nucleotide-binding</keyword>
<keyword evidence="4" id="KW-0963">Cytoplasm</keyword>
<dbReference type="InterPro" id="IPR003442">
    <property type="entry name" value="T6A_TsaE"/>
</dbReference>
<comment type="caution">
    <text evidence="11">The sequence shown here is derived from an EMBL/GenBank/DDBJ whole genome shotgun (WGS) entry which is preliminary data.</text>
</comment>
<dbReference type="NCBIfam" id="TIGR00150">
    <property type="entry name" value="T6A_YjeE"/>
    <property type="match status" value="1"/>
</dbReference>
<dbReference type="Proteomes" id="UP000194267">
    <property type="component" value="Unassembled WGS sequence"/>
</dbReference>
<dbReference type="EMBL" id="LWLV01000895">
    <property type="protein sequence ID" value="OTA41017.1"/>
    <property type="molecule type" value="Genomic_DNA"/>
</dbReference>
<evidence type="ECO:0000256" key="10">
    <source>
        <dbReference type="ARBA" id="ARBA00032441"/>
    </source>
</evidence>
<proteinExistence type="inferred from homology"/>
<comment type="similarity">
    <text evidence="2">Belongs to the TsaE family.</text>
</comment>
<name>A0A1Y2T5T0_SYMTR</name>
<evidence type="ECO:0000256" key="4">
    <source>
        <dbReference type="ARBA" id="ARBA00022490"/>
    </source>
</evidence>
<keyword evidence="8" id="KW-0067">ATP-binding</keyword>
<dbReference type="PANTHER" id="PTHR33540:SF2">
    <property type="entry name" value="TRNA THREONYLCARBAMOYLADENOSINE BIOSYNTHESIS PROTEIN TSAE"/>
    <property type="match status" value="1"/>
</dbReference>
<keyword evidence="5" id="KW-0819">tRNA processing</keyword>
<reference evidence="12" key="1">
    <citation type="submission" date="2016-04" db="EMBL/GenBank/DDBJ databases">
        <authorList>
            <person name="Antunes L.P."/>
            <person name="Martins L.F."/>
            <person name="Pereira R.V."/>
            <person name="Thomas A.M."/>
            <person name="Barbosa D."/>
            <person name="Nascimento L."/>
            <person name="Silva G.M."/>
            <person name="Condomitti G.W."/>
            <person name="Digiampietri L.A."/>
            <person name="Lombardi K.C."/>
            <person name="Ramos P.L."/>
            <person name="Quaggio R.B."/>
            <person name="Oliveira J.C."/>
            <person name="Pascon R.C."/>
            <person name="Cruz J.B."/>
            <person name="Silva A.M."/>
            <person name="Setubal J.C."/>
        </authorList>
    </citation>
    <scope>NUCLEOTIDE SEQUENCE [LARGE SCALE GENOMIC DNA]</scope>
</reference>
<evidence type="ECO:0000256" key="2">
    <source>
        <dbReference type="ARBA" id="ARBA00007599"/>
    </source>
</evidence>
<evidence type="ECO:0000313" key="12">
    <source>
        <dbReference type="Proteomes" id="UP000194267"/>
    </source>
</evidence>
<dbReference type="Gene3D" id="3.40.50.300">
    <property type="entry name" value="P-loop containing nucleotide triphosphate hydrolases"/>
    <property type="match status" value="1"/>
</dbReference>
<evidence type="ECO:0000256" key="5">
    <source>
        <dbReference type="ARBA" id="ARBA00022694"/>
    </source>
</evidence>
<dbReference type="GO" id="GO:0046872">
    <property type="term" value="F:metal ion binding"/>
    <property type="evidence" value="ECO:0007669"/>
    <property type="project" value="UniProtKB-KW"/>
</dbReference>
<dbReference type="AlphaFoldDB" id="A0A1Y2T5T0"/>
<dbReference type="GO" id="GO:0002949">
    <property type="term" value="P:tRNA threonylcarbamoyladenosine modification"/>
    <property type="evidence" value="ECO:0007669"/>
    <property type="project" value="InterPro"/>
</dbReference>
<evidence type="ECO:0000256" key="3">
    <source>
        <dbReference type="ARBA" id="ARBA00019010"/>
    </source>
</evidence>
<dbReference type="SUPFAM" id="SSF52540">
    <property type="entry name" value="P-loop containing nucleoside triphosphate hydrolases"/>
    <property type="match status" value="1"/>
</dbReference>
<organism evidence="11 12">
    <name type="scientific">Symbiobacterium thermophilum</name>
    <dbReference type="NCBI Taxonomy" id="2734"/>
    <lineage>
        <taxon>Bacteria</taxon>
        <taxon>Bacillati</taxon>
        <taxon>Bacillota</taxon>
        <taxon>Clostridia</taxon>
        <taxon>Eubacteriales</taxon>
        <taxon>Symbiobacteriaceae</taxon>
        <taxon>Symbiobacterium</taxon>
    </lineage>
</organism>
<keyword evidence="9" id="KW-0460">Magnesium</keyword>
<evidence type="ECO:0000256" key="6">
    <source>
        <dbReference type="ARBA" id="ARBA00022723"/>
    </source>
</evidence>
<evidence type="ECO:0000256" key="7">
    <source>
        <dbReference type="ARBA" id="ARBA00022741"/>
    </source>
</evidence>
<evidence type="ECO:0000256" key="8">
    <source>
        <dbReference type="ARBA" id="ARBA00022840"/>
    </source>
</evidence>
<dbReference type="Pfam" id="PF02367">
    <property type="entry name" value="TsaE"/>
    <property type="match status" value="1"/>
</dbReference>
<gene>
    <name evidence="11" type="ORF">A6D92_10830</name>
</gene>
<dbReference type="PANTHER" id="PTHR33540">
    <property type="entry name" value="TRNA THREONYLCARBAMOYLADENOSINE BIOSYNTHESIS PROTEIN TSAE"/>
    <property type="match status" value="1"/>
</dbReference>
<protein>
    <recommendedName>
        <fullName evidence="3">tRNA threonylcarbamoyladenosine biosynthesis protein TsaE</fullName>
    </recommendedName>
    <alternativeName>
        <fullName evidence="10">t(6)A37 threonylcarbamoyladenosine biosynthesis protein TsaE</fullName>
    </alternativeName>
</protein>
<accession>A0A1Y2T5T0</accession>
<comment type="subcellular location">
    <subcellularLocation>
        <location evidence="1">Cytoplasm</location>
    </subcellularLocation>
</comment>
<dbReference type="GO" id="GO:0005737">
    <property type="term" value="C:cytoplasm"/>
    <property type="evidence" value="ECO:0007669"/>
    <property type="project" value="UniProtKB-SubCell"/>
</dbReference>
<evidence type="ECO:0000256" key="1">
    <source>
        <dbReference type="ARBA" id="ARBA00004496"/>
    </source>
</evidence>
<evidence type="ECO:0000313" key="11">
    <source>
        <dbReference type="EMBL" id="OTA41017.1"/>
    </source>
</evidence>